<dbReference type="Gene3D" id="1.25.10.10">
    <property type="entry name" value="Leucine-rich Repeat Variant"/>
    <property type="match status" value="1"/>
</dbReference>
<feature type="compositionally biased region" description="Acidic residues" evidence="2">
    <location>
        <begin position="1172"/>
        <end position="1184"/>
    </location>
</feature>
<keyword evidence="1" id="KW-0175">Coiled coil</keyword>
<feature type="compositionally biased region" description="Basic residues" evidence="2">
    <location>
        <begin position="103"/>
        <end position="113"/>
    </location>
</feature>
<dbReference type="InterPro" id="IPR056396">
    <property type="entry name" value="HEAT_SCC3-SA"/>
</dbReference>
<feature type="compositionally biased region" description="Acidic residues" evidence="2">
    <location>
        <begin position="1008"/>
        <end position="1030"/>
    </location>
</feature>
<dbReference type="Pfam" id="PF21581">
    <property type="entry name" value="SCD"/>
    <property type="match status" value="1"/>
</dbReference>
<dbReference type="GO" id="GO:0003682">
    <property type="term" value="F:chromatin binding"/>
    <property type="evidence" value="ECO:0007669"/>
    <property type="project" value="TreeGrafter"/>
</dbReference>
<name>A0AAV9GZ50_9PEZI</name>
<dbReference type="GO" id="GO:0008278">
    <property type="term" value="C:cohesin complex"/>
    <property type="evidence" value="ECO:0007669"/>
    <property type="project" value="TreeGrafter"/>
</dbReference>
<dbReference type="InterPro" id="IPR020839">
    <property type="entry name" value="SCD"/>
</dbReference>
<dbReference type="GO" id="GO:0007062">
    <property type="term" value="P:sister chromatid cohesion"/>
    <property type="evidence" value="ECO:0007669"/>
    <property type="project" value="UniProtKB-ARBA"/>
</dbReference>
<accession>A0AAV9GZ50</accession>
<feature type="compositionally biased region" description="Acidic residues" evidence="2">
    <location>
        <begin position="1191"/>
        <end position="1201"/>
    </location>
</feature>
<sequence>MPSSRPPLMETSDNTATSSPAPNSTARRSGRVTKAPEKFAPDAPATKRKRAADHDEEDGENESPEDGEDDDSVTADDEPEDSATEEPKRAPKRKKPTASQAARARKPAAKKPKTNGDASGAHDAAPVSHAARLPSRPKPKKTVRLDIGRDGEGLYADIFASGDKSEDVATSWFHKYQADNVAATTDLVNCILSSAGCNHHITDDDIRDPENCQNRLADLQNVYAEEGITDYPLISRDRSIKPFKDMLVGFFKHLVTIMHETEVLYEDAALMENIARWVASMSSSTLRPFRHTATTVALAIEAALVDVAKKLDDRISKMTQQVETEKGRKGKNKEKIAAIQKNLDAANKSRDVCQEQITDFFETVFVHRYRDIEPRIRTECVEALGSWIWDLPTVFMEPEYLRYLGWMLSDVMPSTRQEVLRQLARIFKRDAEKLGHFIDRFRPRLVEMATKDSDPNVRVNAITVVQILKDTGMLDPEELDSVGRSIFDPEFRVRKAVLGFFESCVNDAIETKVEEIGGDDAVDELFGEEDDDDYFSPRRSWIAIKCLAEILSSYDAQVEDENHTEAPRGLDVAVEMFDAVAPETRITLAAEALYEKIGEVKNWELLSGYLLYDHTTSSKSKSKAKGGSNEATLRQHVAPSDGEEPILLQVLATAVELSLKPPSEADRSRRKPRPDGGENSEEAAVHLATIIPRLLKKFGAEAATAVLVLRLEHWLNLDTFQQLRQDTSTYIRLLDEICTQFGRHVDRGVLAEATAALLHARKCDELAEVADSKISELWEVSINNLRHFDKAAELGARGNLDEQAIAELGHILVKMSKLATIADCVEVLEAESQLEGSDSPVIDILVRTVVRGKLDLVDEALDDLEDEAVSYAIKCCQFYFMWKILSLIGAVQSGADISAREIERINSLRKKYETNLVWTLSSRGTNDDLRLFATGALCDLHVACAKLKSYVEQDKNDAAAKRKRQQQYALLDPLFEPVNPGLINELIEIYDSAERAYARCIKKTLNEPAEDEDPLDDEAFSDDENDEDLSPIERKSKELKAERALCDLAARFVLAIQAKMIDRVGPQAGKLKKRMLRNQHKLGVNLQKTVECLDERKLRELRDGAAPRSKKSAAKDKGKAKASTNAGDKGKKVLSEEIVVDGDSDEEPFAADEPEAEPEEGTVEDLRRRELLDEEDEEDHDDGDGGGGDKMDEDEESLLGD</sequence>
<dbReference type="Pfam" id="PF08514">
    <property type="entry name" value="STAG"/>
    <property type="match status" value="1"/>
</dbReference>
<dbReference type="EMBL" id="MU865924">
    <property type="protein sequence ID" value="KAK4452458.1"/>
    <property type="molecule type" value="Genomic_DNA"/>
</dbReference>
<dbReference type="Pfam" id="PF24571">
    <property type="entry name" value="HEAT_SCC3-SA"/>
    <property type="match status" value="1"/>
</dbReference>
<dbReference type="InterPro" id="IPR016024">
    <property type="entry name" value="ARM-type_fold"/>
</dbReference>
<dbReference type="InterPro" id="IPR039662">
    <property type="entry name" value="Cohesin_Scc3/SA"/>
</dbReference>
<proteinExistence type="predicted"/>
<comment type="caution">
    <text evidence="4">The sequence shown here is derived from an EMBL/GenBank/DDBJ whole genome shotgun (WGS) entry which is preliminary data.</text>
</comment>
<dbReference type="SUPFAM" id="SSF48371">
    <property type="entry name" value="ARM repeat"/>
    <property type="match status" value="1"/>
</dbReference>
<organism evidence="4 5">
    <name type="scientific">Podospora aff. communis PSN243</name>
    <dbReference type="NCBI Taxonomy" id="3040156"/>
    <lineage>
        <taxon>Eukaryota</taxon>
        <taxon>Fungi</taxon>
        <taxon>Dikarya</taxon>
        <taxon>Ascomycota</taxon>
        <taxon>Pezizomycotina</taxon>
        <taxon>Sordariomycetes</taxon>
        <taxon>Sordariomycetidae</taxon>
        <taxon>Sordariales</taxon>
        <taxon>Podosporaceae</taxon>
        <taxon>Podospora</taxon>
    </lineage>
</organism>
<feature type="region of interest" description="Disordered" evidence="2">
    <location>
        <begin position="1102"/>
        <end position="1201"/>
    </location>
</feature>
<evidence type="ECO:0000256" key="2">
    <source>
        <dbReference type="SAM" id="MobiDB-lite"/>
    </source>
</evidence>
<feature type="region of interest" description="Disordered" evidence="2">
    <location>
        <begin position="1008"/>
        <end position="1034"/>
    </location>
</feature>
<dbReference type="PROSITE" id="PS51425">
    <property type="entry name" value="SCD"/>
    <property type="match status" value="1"/>
</dbReference>
<feature type="region of interest" description="Disordered" evidence="2">
    <location>
        <begin position="661"/>
        <end position="681"/>
    </location>
</feature>
<dbReference type="Proteomes" id="UP001321760">
    <property type="component" value="Unassembled WGS sequence"/>
</dbReference>
<feature type="compositionally biased region" description="Acidic residues" evidence="2">
    <location>
        <begin position="54"/>
        <end position="84"/>
    </location>
</feature>
<dbReference type="GO" id="GO:0005634">
    <property type="term" value="C:nucleus"/>
    <property type="evidence" value="ECO:0007669"/>
    <property type="project" value="TreeGrafter"/>
</dbReference>
<dbReference type="PANTHER" id="PTHR11199">
    <property type="entry name" value="STROMAL ANTIGEN"/>
    <property type="match status" value="1"/>
</dbReference>
<keyword evidence="5" id="KW-1185">Reference proteome</keyword>
<evidence type="ECO:0000313" key="4">
    <source>
        <dbReference type="EMBL" id="KAK4452458.1"/>
    </source>
</evidence>
<reference evidence="4" key="1">
    <citation type="journal article" date="2023" name="Mol. Phylogenet. Evol.">
        <title>Genome-scale phylogeny and comparative genomics of the fungal order Sordariales.</title>
        <authorList>
            <person name="Hensen N."/>
            <person name="Bonometti L."/>
            <person name="Westerberg I."/>
            <person name="Brannstrom I.O."/>
            <person name="Guillou S."/>
            <person name="Cros-Aarteil S."/>
            <person name="Calhoun S."/>
            <person name="Haridas S."/>
            <person name="Kuo A."/>
            <person name="Mondo S."/>
            <person name="Pangilinan J."/>
            <person name="Riley R."/>
            <person name="LaButti K."/>
            <person name="Andreopoulos B."/>
            <person name="Lipzen A."/>
            <person name="Chen C."/>
            <person name="Yan M."/>
            <person name="Daum C."/>
            <person name="Ng V."/>
            <person name="Clum A."/>
            <person name="Steindorff A."/>
            <person name="Ohm R.A."/>
            <person name="Martin F."/>
            <person name="Silar P."/>
            <person name="Natvig D.O."/>
            <person name="Lalanne C."/>
            <person name="Gautier V."/>
            <person name="Ament-Velasquez S.L."/>
            <person name="Kruys A."/>
            <person name="Hutchinson M.I."/>
            <person name="Powell A.J."/>
            <person name="Barry K."/>
            <person name="Miller A.N."/>
            <person name="Grigoriev I.V."/>
            <person name="Debuchy R."/>
            <person name="Gladieux P."/>
            <person name="Hiltunen Thoren M."/>
            <person name="Johannesson H."/>
        </authorList>
    </citation>
    <scope>NUCLEOTIDE SEQUENCE</scope>
    <source>
        <strain evidence="4">PSN243</strain>
    </source>
</reference>
<feature type="compositionally biased region" description="Acidic residues" evidence="2">
    <location>
        <begin position="1138"/>
        <end position="1163"/>
    </location>
</feature>
<dbReference type="InterPro" id="IPR013721">
    <property type="entry name" value="STAG"/>
</dbReference>
<reference evidence="4" key="2">
    <citation type="submission" date="2023-05" db="EMBL/GenBank/DDBJ databases">
        <authorList>
            <consortium name="Lawrence Berkeley National Laboratory"/>
            <person name="Steindorff A."/>
            <person name="Hensen N."/>
            <person name="Bonometti L."/>
            <person name="Westerberg I."/>
            <person name="Brannstrom I.O."/>
            <person name="Guillou S."/>
            <person name="Cros-Aarteil S."/>
            <person name="Calhoun S."/>
            <person name="Haridas S."/>
            <person name="Kuo A."/>
            <person name="Mondo S."/>
            <person name="Pangilinan J."/>
            <person name="Riley R."/>
            <person name="Labutti K."/>
            <person name="Andreopoulos B."/>
            <person name="Lipzen A."/>
            <person name="Chen C."/>
            <person name="Yanf M."/>
            <person name="Daum C."/>
            <person name="Ng V."/>
            <person name="Clum A."/>
            <person name="Ohm R."/>
            <person name="Martin F."/>
            <person name="Silar P."/>
            <person name="Natvig D."/>
            <person name="Lalanne C."/>
            <person name="Gautier V."/>
            <person name="Ament-Velasquez S.L."/>
            <person name="Kruys A."/>
            <person name="Hutchinson M.I."/>
            <person name="Powell A.J."/>
            <person name="Barry K."/>
            <person name="Miller A.N."/>
            <person name="Grigoriev I.V."/>
            <person name="Debuchy R."/>
            <person name="Gladieux P."/>
            <person name="Thoren M.H."/>
            <person name="Johannesson H."/>
        </authorList>
    </citation>
    <scope>NUCLEOTIDE SEQUENCE</scope>
    <source>
        <strain evidence="4">PSN243</strain>
    </source>
</reference>
<evidence type="ECO:0000313" key="5">
    <source>
        <dbReference type="Proteomes" id="UP001321760"/>
    </source>
</evidence>
<dbReference type="InterPro" id="IPR011989">
    <property type="entry name" value="ARM-like"/>
</dbReference>
<feature type="region of interest" description="Disordered" evidence="2">
    <location>
        <begin position="1"/>
        <end position="144"/>
    </location>
</feature>
<gene>
    <name evidence="4" type="ORF">QBC34DRAFT_36655</name>
</gene>
<dbReference type="PANTHER" id="PTHR11199:SF0">
    <property type="entry name" value="LD34181P-RELATED"/>
    <property type="match status" value="1"/>
</dbReference>
<dbReference type="AlphaFoldDB" id="A0AAV9GZ50"/>
<feature type="region of interest" description="Disordered" evidence="2">
    <location>
        <begin position="618"/>
        <end position="638"/>
    </location>
</feature>
<evidence type="ECO:0000259" key="3">
    <source>
        <dbReference type="PROSITE" id="PS51425"/>
    </source>
</evidence>
<feature type="compositionally biased region" description="Polar residues" evidence="2">
    <location>
        <begin position="11"/>
        <end position="27"/>
    </location>
</feature>
<feature type="domain" description="SCD" evidence="3">
    <location>
        <begin position="365"/>
        <end position="448"/>
    </location>
</feature>
<dbReference type="GO" id="GO:0000785">
    <property type="term" value="C:chromatin"/>
    <property type="evidence" value="ECO:0007669"/>
    <property type="project" value="TreeGrafter"/>
</dbReference>
<evidence type="ECO:0000256" key="1">
    <source>
        <dbReference type="SAM" id="Coils"/>
    </source>
</evidence>
<protein>
    <submittedName>
        <fullName evidence="4">Cohesin subunit psc3</fullName>
    </submittedName>
</protein>
<feature type="coiled-coil region" evidence="1">
    <location>
        <begin position="308"/>
        <end position="356"/>
    </location>
</feature>